<gene>
    <name evidence="2" type="ORF">J2T09_004155</name>
</gene>
<organism evidence="2 3">
    <name type="scientific">Neorhizobium huautlense</name>
    <dbReference type="NCBI Taxonomy" id="67774"/>
    <lineage>
        <taxon>Bacteria</taxon>
        <taxon>Pseudomonadati</taxon>
        <taxon>Pseudomonadota</taxon>
        <taxon>Alphaproteobacteria</taxon>
        <taxon>Hyphomicrobiales</taxon>
        <taxon>Rhizobiaceae</taxon>
        <taxon>Rhizobium/Agrobacterium group</taxon>
        <taxon>Neorhizobium</taxon>
    </lineage>
</organism>
<keyword evidence="1" id="KW-0812">Transmembrane</keyword>
<dbReference type="EMBL" id="JAUSRF010000015">
    <property type="protein sequence ID" value="MDP9839379.1"/>
    <property type="molecule type" value="Genomic_DNA"/>
</dbReference>
<keyword evidence="1" id="KW-0472">Membrane</keyword>
<reference evidence="2 3" key="1">
    <citation type="submission" date="2023-07" db="EMBL/GenBank/DDBJ databases">
        <title>Sorghum-associated microbial communities from plants grown in Nebraska, USA.</title>
        <authorList>
            <person name="Schachtman D."/>
        </authorList>
    </citation>
    <scope>NUCLEOTIDE SEQUENCE [LARGE SCALE GENOMIC DNA]</scope>
    <source>
        <strain evidence="2 3">DS1307</strain>
    </source>
</reference>
<evidence type="ECO:0000256" key="1">
    <source>
        <dbReference type="SAM" id="Phobius"/>
    </source>
</evidence>
<proteinExistence type="predicted"/>
<evidence type="ECO:0000313" key="3">
    <source>
        <dbReference type="Proteomes" id="UP001241472"/>
    </source>
</evidence>
<evidence type="ECO:0000313" key="2">
    <source>
        <dbReference type="EMBL" id="MDP9839379.1"/>
    </source>
</evidence>
<feature type="transmembrane region" description="Helical" evidence="1">
    <location>
        <begin position="20"/>
        <end position="41"/>
    </location>
</feature>
<keyword evidence="3" id="KW-1185">Reference proteome</keyword>
<accession>A0ABT9Q080</accession>
<protein>
    <submittedName>
        <fullName evidence="2">Lipopolysaccharide export system protein LptC</fullName>
    </submittedName>
</protein>
<sequence>MRQARAYRLALSHSARVKKLKVLLPVAALIISLIFIGVSFIRTFVPENLTIQSAKIENGKIVMESPAIAGRNDDGISYSMTATRALQDIADPNMISLENVKAAMPMSKDVIARVVASGGIFDRATDRMRLTAPFDVNLSNGLTAKFQSANLDVKAGTLDTPDTIRISTPEASIVADSLKITDKGKTITFTGGVRVDLEAASLNKQDK</sequence>
<keyword evidence="1" id="KW-1133">Transmembrane helix</keyword>
<comment type="caution">
    <text evidence="2">The sequence shown here is derived from an EMBL/GenBank/DDBJ whole genome shotgun (WGS) entry which is preliminary data.</text>
</comment>
<dbReference type="Proteomes" id="UP001241472">
    <property type="component" value="Unassembled WGS sequence"/>
</dbReference>
<name>A0ABT9Q080_9HYPH</name>